<keyword evidence="8" id="KW-1185">Reference proteome</keyword>
<dbReference type="EMBL" id="GL876969">
    <property type="protein sequence ID" value="KLU86147.1"/>
    <property type="molecule type" value="Genomic_DNA"/>
</dbReference>
<dbReference type="PANTHER" id="PTHR19211">
    <property type="entry name" value="ATP-BINDING TRANSPORT PROTEIN-RELATED"/>
    <property type="match status" value="1"/>
</dbReference>
<evidence type="ECO:0000256" key="3">
    <source>
        <dbReference type="ARBA" id="ARBA00022840"/>
    </source>
</evidence>
<evidence type="ECO:0000256" key="1">
    <source>
        <dbReference type="ARBA" id="ARBA00022737"/>
    </source>
</evidence>
<dbReference type="OMA" id="RQIAHME"/>
<name>A0A0C4DYP0_MAGP6</name>
<proteinExistence type="predicted"/>
<protein>
    <recommendedName>
        <fullName evidence="5">ABC transporter domain-containing protein</fullName>
    </recommendedName>
</protein>
<evidence type="ECO:0000256" key="4">
    <source>
        <dbReference type="SAM" id="MobiDB-lite"/>
    </source>
</evidence>
<dbReference type="PROSITE" id="PS00211">
    <property type="entry name" value="ABC_TRANSPORTER_1"/>
    <property type="match status" value="2"/>
</dbReference>
<keyword evidence="2" id="KW-0547">Nucleotide-binding</keyword>
<dbReference type="SMART" id="SM00382">
    <property type="entry name" value="AAA"/>
    <property type="match status" value="2"/>
</dbReference>
<dbReference type="EnsemblFungi" id="MAPG_05166T0">
    <property type="protein sequence ID" value="MAPG_05166T0"/>
    <property type="gene ID" value="MAPG_05166"/>
</dbReference>
<dbReference type="VEuPathDB" id="FungiDB:MAPG_05166"/>
<dbReference type="OrthoDB" id="2110130at2759"/>
<dbReference type="SUPFAM" id="SSF52540">
    <property type="entry name" value="P-loop containing nucleoside triphosphate hydrolases"/>
    <property type="match status" value="2"/>
</dbReference>
<keyword evidence="1" id="KW-0677">Repeat</keyword>
<dbReference type="Pfam" id="PF00005">
    <property type="entry name" value="ABC_tran"/>
    <property type="match status" value="2"/>
</dbReference>
<dbReference type="InterPro" id="IPR003439">
    <property type="entry name" value="ABC_transporter-like_ATP-bd"/>
</dbReference>
<dbReference type="STRING" id="644358.A0A0C4DYP0"/>
<dbReference type="Pfam" id="PF12848">
    <property type="entry name" value="ABC_tran_Xtn"/>
    <property type="match status" value="1"/>
</dbReference>
<dbReference type="GO" id="GO:0005524">
    <property type="term" value="F:ATP binding"/>
    <property type="evidence" value="ECO:0007669"/>
    <property type="project" value="UniProtKB-KW"/>
</dbReference>
<reference evidence="7" key="5">
    <citation type="submission" date="2015-06" db="UniProtKB">
        <authorList>
            <consortium name="EnsemblFungi"/>
        </authorList>
    </citation>
    <scope>IDENTIFICATION</scope>
    <source>
        <strain evidence="7">ATCC 64411</strain>
    </source>
</reference>
<feature type="domain" description="ABC transporter" evidence="5">
    <location>
        <begin position="487"/>
        <end position="741"/>
    </location>
</feature>
<dbReference type="PANTHER" id="PTHR19211:SF135">
    <property type="entry name" value="ATPASE, PUTATIVE (AFU_ORTHOLOGUE AFUA_1G16440)-RELATED"/>
    <property type="match status" value="1"/>
</dbReference>
<dbReference type="InterPro" id="IPR050611">
    <property type="entry name" value="ABCF"/>
</dbReference>
<dbReference type="EMBL" id="ADBL01001222">
    <property type="status" value="NOT_ANNOTATED_CDS"/>
    <property type="molecule type" value="Genomic_DNA"/>
</dbReference>
<feature type="compositionally biased region" description="Basic and acidic residues" evidence="4">
    <location>
        <begin position="406"/>
        <end position="419"/>
    </location>
</feature>
<accession>A0A0C4DYP0</accession>
<reference evidence="7" key="4">
    <citation type="journal article" date="2015" name="G3 (Bethesda)">
        <title>Genome sequences of three phytopathogenic species of the Magnaporthaceae family of fungi.</title>
        <authorList>
            <person name="Okagaki L.H."/>
            <person name="Nunes C.C."/>
            <person name="Sailsbery J."/>
            <person name="Clay B."/>
            <person name="Brown D."/>
            <person name="John T."/>
            <person name="Oh Y."/>
            <person name="Young N."/>
            <person name="Fitzgerald M."/>
            <person name="Haas B.J."/>
            <person name="Zeng Q."/>
            <person name="Young S."/>
            <person name="Adiconis X."/>
            <person name="Fan L."/>
            <person name="Levin J.Z."/>
            <person name="Mitchell T.K."/>
            <person name="Okubara P.A."/>
            <person name="Farman M.L."/>
            <person name="Kohn L.M."/>
            <person name="Birren B."/>
            <person name="Ma L.-J."/>
            <person name="Dean R.A."/>
        </authorList>
    </citation>
    <scope>NUCLEOTIDE SEQUENCE</scope>
    <source>
        <strain evidence="7">ATCC 64411 / 73-15</strain>
    </source>
</reference>
<dbReference type="InterPro" id="IPR017871">
    <property type="entry name" value="ABC_transporter-like_CS"/>
</dbReference>
<feature type="region of interest" description="Disordered" evidence="4">
    <location>
        <begin position="390"/>
        <end position="425"/>
    </location>
</feature>
<dbReference type="InterPro" id="IPR003593">
    <property type="entry name" value="AAA+_ATPase"/>
</dbReference>
<evidence type="ECO:0000259" key="5">
    <source>
        <dbReference type="PROSITE" id="PS50893"/>
    </source>
</evidence>
<evidence type="ECO:0000256" key="2">
    <source>
        <dbReference type="ARBA" id="ARBA00022741"/>
    </source>
</evidence>
<dbReference type="Proteomes" id="UP000011715">
    <property type="component" value="Unassembled WGS sequence"/>
</dbReference>
<reference evidence="6" key="3">
    <citation type="submission" date="2011-03" db="EMBL/GenBank/DDBJ databases">
        <title>Annotation of Magnaporthe poae ATCC 64411.</title>
        <authorList>
            <person name="Ma L.-J."/>
            <person name="Dead R."/>
            <person name="Young S.K."/>
            <person name="Zeng Q."/>
            <person name="Gargeya S."/>
            <person name="Fitzgerald M."/>
            <person name="Haas B."/>
            <person name="Abouelleil A."/>
            <person name="Alvarado L."/>
            <person name="Arachchi H.M."/>
            <person name="Berlin A."/>
            <person name="Brown A."/>
            <person name="Chapman S.B."/>
            <person name="Chen Z."/>
            <person name="Dunbar C."/>
            <person name="Freedman E."/>
            <person name="Gearin G."/>
            <person name="Gellesch M."/>
            <person name="Goldberg J."/>
            <person name="Griggs A."/>
            <person name="Gujja S."/>
            <person name="Heiman D."/>
            <person name="Howarth C."/>
            <person name="Larson L."/>
            <person name="Lui A."/>
            <person name="MacDonald P.J.P."/>
            <person name="Mehta T."/>
            <person name="Montmayeur A."/>
            <person name="Murphy C."/>
            <person name="Neiman D."/>
            <person name="Pearson M."/>
            <person name="Priest M."/>
            <person name="Roberts A."/>
            <person name="Saif S."/>
            <person name="Shea T."/>
            <person name="Shenoy N."/>
            <person name="Sisk P."/>
            <person name="Stolte C."/>
            <person name="Sykes S."/>
            <person name="Yandava C."/>
            <person name="Wortman J."/>
            <person name="Nusbaum C."/>
            <person name="Birren B."/>
        </authorList>
    </citation>
    <scope>NUCLEOTIDE SEQUENCE</scope>
    <source>
        <strain evidence="6">ATCC 64411</strain>
    </source>
</reference>
<feature type="compositionally biased region" description="Basic and acidic residues" evidence="4">
    <location>
        <begin position="390"/>
        <end position="399"/>
    </location>
</feature>
<reference evidence="6" key="2">
    <citation type="submission" date="2010-05" db="EMBL/GenBank/DDBJ databases">
        <title>The Genome Sequence of Magnaporthe poae strain ATCC 64411.</title>
        <authorList>
            <consortium name="The Broad Institute Genome Sequencing Platform"/>
            <consortium name="Broad Institute Genome Sequencing Center for Infectious Disease"/>
            <person name="Ma L.-J."/>
            <person name="Dead R."/>
            <person name="Young S."/>
            <person name="Zeng Q."/>
            <person name="Koehrsen M."/>
            <person name="Alvarado L."/>
            <person name="Berlin A."/>
            <person name="Chapman S.B."/>
            <person name="Chen Z."/>
            <person name="Freedman E."/>
            <person name="Gellesch M."/>
            <person name="Goldberg J."/>
            <person name="Griggs A."/>
            <person name="Gujja S."/>
            <person name="Heilman E.R."/>
            <person name="Heiman D."/>
            <person name="Hepburn T."/>
            <person name="Howarth C."/>
            <person name="Jen D."/>
            <person name="Larson L."/>
            <person name="Mehta T."/>
            <person name="Neiman D."/>
            <person name="Pearson M."/>
            <person name="Roberts A."/>
            <person name="Saif S."/>
            <person name="Shea T."/>
            <person name="Shenoy N."/>
            <person name="Sisk P."/>
            <person name="Stolte C."/>
            <person name="Sykes S."/>
            <person name="Walk T."/>
            <person name="White J."/>
            <person name="Yandava C."/>
            <person name="Haas B."/>
            <person name="Nusbaum C."/>
            <person name="Birren B."/>
        </authorList>
    </citation>
    <scope>NUCLEOTIDE SEQUENCE</scope>
    <source>
        <strain evidence="6">ATCC 64411</strain>
    </source>
</reference>
<dbReference type="PROSITE" id="PS50893">
    <property type="entry name" value="ABC_TRANSPORTER_2"/>
    <property type="match status" value="2"/>
</dbReference>
<sequence>MTSMASESVATIQVSCKQTRFHIEASPNYRELDIEGLNITVAAPPQQAGSAKGKAKKTKGEGLELLSNAKLRLKAGQRYALVGRNGSGKSTLLKAISEKLIPGIPEATRISILQQTDADRDGDDGLASPSVSALEYVVEKATSRNELEREISALSSGVNDPANAYGALRALRKVKHTRLQKRLFVLDKDARLRSGARGLQARKALTEFEKTVAASESLINQADDDISPEAMQAETQEATDMLAELQLQVEPARLAEIEARAKKILTGLGFKPEALDKPFSSLSGGWRMRASLAACLLHDADLLILDEPTNFLDLLGIVWLQRYLASSLEEAGAATEPPTLILVSHDRDFISLCTDVLIVKDKQLVYHHGDLASYESSTAERRVHLRRMKEAKDRQKAHMQETISRNLREGKRNNDDARVKQAKSRQRKLDDRWGVEVSAKGTRFKLNRDMVGWFDSKREDVEVPPEDRAVVVVLPDPPELRFPGALVSLEGVSFRYRGGGGGGQKKQTAQQVQPLVLQDVTLSVGMGDRVGVVGLNGSGKSTLIKLLVEDHKPTSGTVARHPRLRLGYYSQHAVQELQALGLAEPELTALGLLMRETGAGGGTSTNGGGGDAGVTMTEGEVRALLGSLGLPGRLASDVPVRKLSGGQLVRLGLARILWRRPQCLVLDEPTTHLDYETVAVEQALREARGRDAREAVRLVVVVAVRADQDHVVISEASRPACAVLVMTAIVIIIAGITALQTPAKLAVADGLEGVVWAEDRTMG</sequence>
<reference evidence="8" key="1">
    <citation type="submission" date="2010-05" db="EMBL/GenBank/DDBJ databases">
        <title>The genome sequence of Magnaporthe poae strain ATCC 64411.</title>
        <authorList>
            <person name="Ma L.-J."/>
            <person name="Dead R."/>
            <person name="Young S."/>
            <person name="Zeng Q."/>
            <person name="Koehrsen M."/>
            <person name="Alvarado L."/>
            <person name="Berlin A."/>
            <person name="Chapman S.B."/>
            <person name="Chen Z."/>
            <person name="Freedman E."/>
            <person name="Gellesch M."/>
            <person name="Goldberg J."/>
            <person name="Griggs A."/>
            <person name="Gujja S."/>
            <person name="Heilman E.R."/>
            <person name="Heiman D."/>
            <person name="Hepburn T."/>
            <person name="Howarth C."/>
            <person name="Jen D."/>
            <person name="Larson L."/>
            <person name="Mehta T."/>
            <person name="Neiman D."/>
            <person name="Pearson M."/>
            <person name="Roberts A."/>
            <person name="Saif S."/>
            <person name="Shea T."/>
            <person name="Shenoy N."/>
            <person name="Sisk P."/>
            <person name="Stolte C."/>
            <person name="Sykes S."/>
            <person name="Walk T."/>
            <person name="White J."/>
            <person name="Yandava C."/>
            <person name="Haas B."/>
            <person name="Nusbaum C."/>
            <person name="Birren B."/>
        </authorList>
    </citation>
    <scope>NUCLEOTIDE SEQUENCE [LARGE SCALE GENOMIC DNA]</scope>
    <source>
        <strain evidence="8">ATCC 64411 / 73-15</strain>
    </source>
</reference>
<feature type="domain" description="ABC transporter" evidence="5">
    <location>
        <begin position="34"/>
        <end position="387"/>
    </location>
</feature>
<dbReference type="AlphaFoldDB" id="A0A0C4DYP0"/>
<organism evidence="7 8">
    <name type="scientific">Magnaporthiopsis poae (strain ATCC 64411 / 73-15)</name>
    <name type="common">Kentucky bluegrass fungus</name>
    <name type="synonym">Magnaporthe poae</name>
    <dbReference type="NCBI Taxonomy" id="644358"/>
    <lineage>
        <taxon>Eukaryota</taxon>
        <taxon>Fungi</taxon>
        <taxon>Dikarya</taxon>
        <taxon>Ascomycota</taxon>
        <taxon>Pezizomycotina</taxon>
        <taxon>Sordariomycetes</taxon>
        <taxon>Sordariomycetidae</taxon>
        <taxon>Magnaporthales</taxon>
        <taxon>Magnaporthaceae</taxon>
        <taxon>Magnaporthiopsis</taxon>
    </lineage>
</organism>
<evidence type="ECO:0000313" key="8">
    <source>
        <dbReference type="Proteomes" id="UP000011715"/>
    </source>
</evidence>
<dbReference type="eggNOG" id="KOG0062">
    <property type="taxonomic scope" value="Eukaryota"/>
</dbReference>
<dbReference type="Gene3D" id="3.40.50.300">
    <property type="entry name" value="P-loop containing nucleotide triphosphate hydrolases"/>
    <property type="match status" value="2"/>
</dbReference>
<dbReference type="EMBL" id="ADBL01001221">
    <property type="status" value="NOT_ANNOTATED_CDS"/>
    <property type="molecule type" value="Genomic_DNA"/>
</dbReference>
<gene>
    <name evidence="6" type="ORF">MAPG_05166</name>
</gene>
<keyword evidence="3" id="KW-0067">ATP-binding</keyword>
<evidence type="ECO:0000313" key="6">
    <source>
        <dbReference type="EMBL" id="KLU86147.1"/>
    </source>
</evidence>
<evidence type="ECO:0000313" key="7">
    <source>
        <dbReference type="EnsemblFungi" id="MAPG_05166T0"/>
    </source>
</evidence>
<dbReference type="InterPro" id="IPR032781">
    <property type="entry name" value="ABC_tran_Xtn"/>
</dbReference>
<dbReference type="GO" id="GO:0016887">
    <property type="term" value="F:ATP hydrolysis activity"/>
    <property type="evidence" value="ECO:0007669"/>
    <property type="project" value="InterPro"/>
</dbReference>
<dbReference type="InterPro" id="IPR027417">
    <property type="entry name" value="P-loop_NTPase"/>
</dbReference>